<keyword evidence="6" id="KW-1185">Reference proteome</keyword>
<dbReference type="PROSITE" id="PS50984">
    <property type="entry name" value="TRUD"/>
    <property type="match status" value="1"/>
</dbReference>
<feature type="region of interest" description="Disordered" evidence="3">
    <location>
        <begin position="208"/>
        <end position="240"/>
    </location>
</feature>
<evidence type="ECO:0000313" key="5">
    <source>
        <dbReference type="EMBL" id="KAJ4821852.1"/>
    </source>
</evidence>
<dbReference type="FunFam" id="3.30.2350.20:FF:000006">
    <property type="entry name" value="Multisubstrate pseudouridine synthase 7"/>
    <property type="match status" value="1"/>
</dbReference>
<dbReference type="SUPFAM" id="SSF55120">
    <property type="entry name" value="Pseudouridine synthase"/>
    <property type="match status" value="1"/>
</dbReference>
<reference evidence="5" key="1">
    <citation type="submission" date="2022-02" db="EMBL/GenBank/DDBJ databases">
        <authorList>
            <person name="Henning P.M."/>
            <person name="McCubbin A.G."/>
            <person name="Shore J.S."/>
        </authorList>
    </citation>
    <scope>NUCLEOTIDE SEQUENCE</scope>
    <source>
        <strain evidence="5">F60SS</strain>
        <tissue evidence="5">Leaves</tissue>
    </source>
</reference>
<dbReference type="GO" id="GO:0009982">
    <property type="term" value="F:pseudouridine synthase activity"/>
    <property type="evidence" value="ECO:0007669"/>
    <property type="project" value="InterPro"/>
</dbReference>
<dbReference type="Proteomes" id="UP001141552">
    <property type="component" value="Unassembled WGS sequence"/>
</dbReference>
<organism evidence="5 6">
    <name type="scientific">Turnera subulata</name>
    <dbReference type="NCBI Taxonomy" id="218843"/>
    <lineage>
        <taxon>Eukaryota</taxon>
        <taxon>Viridiplantae</taxon>
        <taxon>Streptophyta</taxon>
        <taxon>Embryophyta</taxon>
        <taxon>Tracheophyta</taxon>
        <taxon>Spermatophyta</taxon>
        <taxon>Magnoliopsida</taxon>
        <taxon>eudicotyledons</taxon>
        <taxon>Gunneridae</taxon>
        <taxon>Pentapetalae</taxon>
        <taxon>rosids</taxon>
        <taxon>fabids</taxon>
        <taxon>Malpighiales</taxon>
        <taxon>Passifloraceae</taxon>
        <taxon>Turnera</taxon>
    </lineage>
</organism>
<dbReference type="OrthoDB" id="447290at2759"/>
<dbReference type="Pfam" id="PF23943">
    <property type="entry name" value="PUS7L_N"/>
    <property type="match status" value="1"/>
</dbReference>
<proteinExistence type="inferred from homology"/>
<dbReference type="InterPro" id="IPR001656">
    <property type="entry name" value="PsdUridine_synth_TruD"/>
</dbReference>
<protein>
    <recommendedName>
        <fullName evidence="4">TRUD domain-containing protein</fullName>
    </recommendedName>
</protein>
<dbReference type="Gene3D" id="3.30.2350.20">
    <property type="entry name" value="TruD, catalytic domain"/>
    <property type="match status" value="2"/>
</dbReference>
<accession>A0A9Q0IYY0</accession>
<comment type="caution">
    <text evidence="5">The sequence shown here is derived from an EMBL/GenBank/DDBJ whole genome shotgun (WGS) entry which is preliminary data.</text>
</comment>
<dbReference type="EMBL" id="JAKUCV010007835">
    <property type="protein sequence ID" value="KAJ4821852.1"/>
    <property type="molecule type" value="Genomic_DNA"/>
</dbReference>
<dbReference type="AlphaFoldDB" id="A0A9Q0IYY0"/>
<dbReference type="InterPro" id="IPR011760">
    <property type="entry name" value="PsdUridine_synth_TruD_insert"/>
</dbReference>
<dbReference type="GO" id="GO:0005634">
    <property type="term" value="C:nucleus"/>
    <property type="evidence" value="ECO:0007669"/>
    <property type="project" value="TreeGrafter"/>
</dbReference>
<reference evidence="5" key="2">
    <citation type="journal article" date="2023" name="Plants (Basel)">
        <title>Annotation of the Turnera subulata (Passifloraceae) Draft Genome Reveals the S-Locus Evolved after the Divergence of Turneroideae from Passifloroideae in a Stepwise Manner.</title>
        <authorList>
            <person name="Henning P.M."/>
            <person name="Roalson E.H."/>
            <person name="Mir W."/>
            <person name="McCubbin A.G."/>
            <person name="Shore J.S."/>
        </authorList>
    </citation>
    <scope>NUCLEOTIDE SEQUENCE</scope>
    <source>
        <strain evidence="5">F60SS</strain>
    </source>
</reference>
<dbReference type="GO" id="GO:0001522">
    <property type="term" value="P:pseudouridine synthesis"/>
    <property type="evidence" value="ECO:0007669"/>
    <property type="project" value="InterPro"/>
</dbReference>
<keyword evidence="2" id="KW-0413">Isomerase</keyword>
<comment type="similarity">
    <text evidence="1">Belongs to the pseudouridine synthase TruD family.</text>
</comment>
<evidence type="ECO:0000313" key="6">
    <source>
        <dbReference type="Proteomes" id="UP001141552"/>
    </source>
</evidence>
<dbReference type="InterPro" id="IPR020103">
    <property type="entry name" value="PsdUridine_synth_cat_dom_sf"/>
</dbReference>
<dbReference type="PANTHER" id="PTHR13326:SF21">
    <property type="entry name" value="PSEUDOURIDYLATE SYNTHASE PUS7L"/>
    <property type="match status" value="1"/>
</dbReference>
<evidence type="ECO:0000256" key="3">
    <source>
        <dbReference type="SAM" id="MobiDB-lite"/>
    </source>
</evidence>
<dbReference type="InterPro" id="IPR056963">
    <property type="entry name" value="PUS7L_N"/>
</dbReference>
<sequence>MPVQCCFPFVKPYYVSKSNYNYYTPTCTNTACNFTYINTIAIAAAACSSSKPRSLMATTIEESDVGISCYISSLPGFRGILKQRYADFIVNEVDRDGNVVHLTCLDAPPQMVEEESEIKVSSELSKSQSYESELELFRSLAGDADVERLEAFIRGVTSGSEDSLSPIILSPDADKAHRTAMHNFFKEKFKFLVTDTVDGPDASSKCIRVRFNSGGNSSNGRHSKKRKERGDKPFDSRGSNNWPEHLGKFLRFHLYKENKDTQEAIGIIGKMLGIQPRSFGFAGTKDKRSVSTQRVTVFKQHASRVAALNDRLIGIKVGDFCHIKEELLLGQLFGNRFTITLRGVVADSEETIKASADSLGRNGFINYFGLQLLGLLVVSLDSRFQIQREAVKKAREYYRESDDIEGTLRQLPRNLLAERSILQCLKKCPGNYLQALKAIPRTLRMMYVHSYQSYLWNHAASTRVQKYGTEQVVVGDLVYCKGGSAEKEIMVVYTDCQNTNCDEPYDHMNHVDETSGVDLPESKNFLVKAVTAADISSGNYTIEDVVLPMPGYRVIFPTNDIAEAYHDLAKQDGISLTESVHCVKEFSITSMTGSYRRVFQKPIDFQWELLTYVDVNMPLAETDLEKISKDTLITKGEEQNGDEKTSLSDCTKQSKILGDDVNPSINNDELEGEKDLRLPQDDSTCCSDLQKGQMALKLSFTLPSSCYATMAIRELLKTSTSVAFHKTLNQ</sequence>
<feature type="domain" description="TRUD" evidence="4">
    <location>
        <begin position="363"/>
        <end position="601"/>
    </location>
</feature>
<dbReference type="InterPro" id="IPR042214">
    <property type="entry name" value="TruD_catalytic"/>
</dbReference>
<evidence type="ECO:0000259" key="4">
    <source>
        <dbReference type="PROSITE" id="PS50984"/>
    </source>
</evidence>
<dbReference type="Pfam" id="PF01142">
    <property type="entry name" value="TruD"/>
    <property type="match status" value="1"/>
</dbReference>
<dbReference type="PIRSF" id="PIRSF037016">
    <property type="entry name" value="Pseudouridin_synth_euk_prd"/>
    <property type="match status" value="1"/>
</dbReference>
<name>A0A9Q0IYY0_9ROSI</name>
<gene>
    <name evidence="5" type="ORF">Tsubulata_033274</name>
</gene>
<dbReference type="PANTHER" id="PTHR13326">
    <property type="entry name" value="TRNA PSEUDOURIDINE SYNTHASE D"/>
    <property type="match status" value="1"/>
</dbReference>
<evidence type="ECO:0000256" key="1">
    <source>
        <dbReference type="ARBA" id="ARBA00007953"/>
    </source>
</evidence>
<dbReference type="CDD" id="cd02576">
    <property type="entry name" value="PseudoU_synth_ScPUS7"/>
    <property type="match status" value="1"/>
</dbReference>
<dbReference type="NCBIfam" id="TIGR00094">
    <property type="entry name" value="tRNA_TruD_broad"/>
    <property type="match status" value="1"/>
</dbReference>
<dbReference type="GO" id="GO:0003723">
    <property type="term" value="F:RNA binding"/>
    <property type="evidence" value="ECO:0007669"/>
    <property type="project" value="InterPro"/>
</dbReference>
<evidence type="ECO:0000256" key="2">
    <source>
        <dbReference type="ARBA" id="ARBA00023235"/>
    </source>
</evidence>